<evidence type="ECO:0000313" key="1">
    <source>
        <dbReference type="EMBL" id="ADM11572.1"/>
    </source>
</evidence>
<organism evidence="1 2">
    <name type="scientific">Encephalitozoon intestinalis (strain ATCC 50506)</name>
    <name type="common">Microsporidian parasite</name>
    <name type="synonym">Septata intestinalis</name>
    <dbReference type="NCBI Taxonomy" id="876142"/>
    <lineage>
        <taxon>Eukaryota</taxon>
        <taxon>Fungi</taxon>
        <taxon>Fungi incertae sedis</taxon>
        <taxon>Microsporidia</taxon>
        <taxon>Unikaryonidae</taxon>
        <taxon>Encephalitozoon</taxon>
    </lineage>
</organism>
<reference evidence="1 2" key="1">
    <citation type="journal article" date="2010" name="Nat. Commun.">
        <title>The complete sequence of the smallest known nuclear genome from the microsporidian Encephalitozoon intestinalis.</title>
        <authorList>
            <person name="Corradi N."/>
            <person name="Pombert J.-F."/>
            <person name="Farinelli L."/>
            <person name="Didier E.S."/>
            <person name="Keeling P.J."/>
        </authorList>
    </citation>
    <scope>NUCLEOTIDE SEQUENCE [LARGE SCALE GENOMIC DNA]</scope>
    <source>
        <strain evidence="1 2">ATCC 50506</strain>
    </source>
</reference>
<dbReference type="KEGG" id="ein:Eint_051250"/>
<dbReference type="VEuPathDB" id="MicrosporidiaDB:Eint_051250"/>
<sequence length="231" mass="27144">MSEKSRLNLILRCVAYTKEPKILILVNLLEMAWKASALVHSNEFSFFILNNNILENIKGEDTPEFAQEMTEILSKIRNDLEGLEMQVCLWYIDAHKLIEKEIGKASLREFNLYIGQEFKEIFSQLYDISSPFNSDKKAWWAKLLSILDACNSTKTNQNQNITEWTEKFKEEFLASEYVKFVNNNKIVYTGQKFEKKKKAIRRILIEGEDKGHLFDFWILPHCCNLMERLVS</sequence>
<dbReference type="AlphaFoldDB" id="E0S6Y6"/>
<dbReference type="RefSeq" id="XP_003072932.1">
    <property type="nucleotide sequence ID" value="XM_003072886.1"/>
</dbReference>
<dbReference type="OrthoDB" id="2190817at2759"/>
<reference evidence="1 2" key="2">
    <citation type="journal article" date="2012" name="Proc. Natl. Acad. Sci. U.S.A.">
        <title>Gain and loss of multiple functionally related, horizontally transferred genes in the reduced genomes of two microsporidian parasites.</title>
        <authorList>
            <person name="Pombert J.-F."/>
            <person name="Selman M."/>
            <person name="Burki F."/>
            <person name="Bardell F.T."/>
            <person name="Farinelli L."/>
            <person name="Solter L.F."/>
            <person name="Whitman D.W."/>
            <person name="Weiss L.M."/>
            <person name="Corradi N."/>
            <person name="Keeling P.J."/>
        </authorList>
    </citation>
    <scope>NUCLEOTIDE SEQUENCE [LARGE SCALE GENOMIC DNA]</scope>
    <source>
        <strain evidence="1 2">ATCC 50506</strain>
    </source>
</reference>
<gene>
    <name evidence="1" type="ORF">Eint_051250</name>
</gene>
<accession>E0S6Y6</accession>
<evidence type="ECO:0000313" key="2">
    <source>
        <dbReference type="Proteomes" id="UP000002313"/>
    </source>
</evidence>
<keyword evidence="2" id="KW-1185">Reference proteome</keyword>
<protein>
    <submittedName>
        <fullName evidence="1">Uncharacterized protein</fullName>
    </submittedName>
</protein>
<dbReference type="HOGENOM" id="CLU_1194879_0_0_1"/>
<dbReference type="Proteomes" id="UP000002313">
    <property type="component" value="Chromosome V"/>
</dbReference>
<name>E0S6Y6_ENCIT</name>
<proteinExistence type="predicted"/>
<dbReference type="EMBL" id="CP001946">
    <property type="protein sequence ID" value="ADM11572.1"/>
    <property type="molecule type" value="Genomic_DNA"/>
</dbReference>
<dbReference type="GeneID" id="9699253"/>